<protein>
    <submittedName>
        <fullName evidence="2">Uncharacterized protein</fullName>
    </submittedName>
</protein>
<evidence type="ECO:0000313" key="3">
    <source>
        <dbReference type="Proteomes" id="UP001596220"/>
    </source>
</evidence>
<dbReference type="Proteomes" id="UP001596220">
    <property type="component" value="Unassembled WGS sequence"/>
</dbReference>
<proteinExistence type="predicted"/>
<organism evidence="2 3">
    <name type="scientific">Saccharothrix lopnurensis</name>
    <dbReference type="NCBI Taxonomy" id="1670621"/>
    <lineage>
        <taxon>Bacteria</taxon>
        <taxon>Bacillati</taxon>
        <taxon>Actinomycetota</taxon>
        <taxon>Actinomycetes</taxon>
        <taxon>Pseudonocardiales</taxon>
        <taxon>Pseudonocardiaceae</taxon>
        <taxon>Saccharothrix</taxon>
    </lineage>
</organism>
<feature type="compositionally biased region" description="Polar residues" evidence="1">
    <location>
        <begin position="1"/>
        <end position="19"/>
    </location>
</feature>
<comment type="caution">
    <text evidence="2">The sequence shown here is derived from an EMBL/GenBank/DDBJ whole genome shotgun (WGS) entry which is preliminary data.</text>
</comment>
<sequence>MTSSQVPTQPQRSNDTPTMRIQPVPVGEPAWPTAEPMTARDLTPMAAVTTKLQRISAPPIGQGMSGLLPTAPERPAPAVVPGAPAGFGVPAPVAIPAPTAVAPAVPAPLVPAPTVIAPHVPAAPPASAPAQPAVDVSAAPTVVAAPVTPAVHPTPAPAASAVTAAKPATAAATSRNRWRRIARKIVGPTLLTKKG</sequence>
<keyword evidence="3" id="KW-1185">Reference proteome</keyword>
<evidence type="ECO:0000256" key="1">
    <source>
        <dbReference type="SAM" id="MobiDB-lite"/>
    </source>
</evidence>
<gene>
    <name evidence="2" type="ORF">ACFP3R_03515</name>
</gene>
<feature type="region of interest" description="Disordered" evidence="1">
    <location>
        <begin position="1"/>
        <end position="35"/>
    </location>
</feature>
<name>A0ABW1NZ25_9PSEU</name>
<reference evidence="3" key="1">
    <citation type="journal article" date="2019" name="Int. J. Syst. Evol. Microbiol.">
        <title>The Global Catalogue of Microorganisms (GCM) 10K type strain sequencing project: providing services to taxonomists for standard genome sequencing and annotation.</title>
        <authorList>
            <consortium name="The Broad Institute Genomics Platform"/>
            <consortium name="The Broad Institute Genome Sequencing Center for Infectious Disease"/>
            <person name="Wu L."/>
            <person name="Ma J."/>
        </authorList>
    </citation>
    <scope>NUCLEOTIDE SEQUENCE [LARGE SCALE GENOMIC DNA]</scope>
    <source>
        <strain evidence="3">CGMCC 4.7246</strain>
    </source>
</reference>
<dbReference type="EMBL" id="JBHSQO010000002">
    <property type="protein sequence ID" value="MFC6088326.1"/>
    <property type="molecule type" value="Genomic_DNA"/>
</dbReference>
<evidence type="ECO:0000313" key="2">
    <source>
        <dbReference type="EMBL" id="MFC6088326.1"/>
    </source>
</evidence>
<dbReference type="RefSeq" id="WP_380632697.1">
    <property type="nucleotide sequence ID" value="NZ_JBHSQO010000002.1"/>
</dbReference>
<accession>A0ABW1NZ25</accession>